<dbReference type="EMBL" id="WOSY01000012">
    <property type="protein sequence ID" value="NHN89460.1"/>
    <property type="molecule type" value="Genomic_DNA"/>
</dbReference>
<proteinExistence type="predicted"/>
<dbReference type="Gene3D" id="3.40.50.300">
    <property type="entry name" value="P-loop containing nucleotide triphosphate hydrolases"/>
    <property type="match status" value="1"/>
</dbReference>
<dbReference type="Proteomes" id="UP000631653">
    <property type="component" value="Unassembled WGS sequence"/>
</dbReference>
<comment type="caution">
    <text evidence="1">The sequence shown here is derived from an EMBL/GenBank/DDBJ whole genome shotgun (WGS) entry which is preliminary data.</text>
</comment>
<dbReference type="InterPro" id="IPR011990">
    <property type="entry name" value="TPR-like_helical_dom_sf"/>
</dbReference>
<evidence type="ECO:0000313" key="2">
    <source>
        <dbReference type="Proteomes" id="UP000631653"/>
    </source>
</evidence>
<evidence type="ECO:0000313" key="1">
    <source>
        <dbReference type="EMBL" id="NHN89460.1"/>
    </source>
</evidence>
<organism evidence="1 2">
    <name type="scientific">Acetobacter conturbans</name>
    <dbReference type="NCBI Taxonomy" id="1737472"/>
    <lineage>
        <taxon>Bacteria</taxon>
        <taxon>Pseudomonadati</taxon>
        <taxon>Pseudomonadota</taxon>
        <taxon>Alphaproteobacteria</taxon>
        <taxon>Acetobacterales</taxon>
        <taxon>Acetobacteraceae</taxon>
        <taxon>Acetobacter</taxon>
    </lineage>
</organism>
<dbReference type="InterPro" id="IPR027417">
    <property type="entry name" value="P-loop_NTPase"/>
</dbReference>
<dbReference type="SUPFAM" id="SSF48452">
    <property type="entry name" value="TPR-like"/>
    <property type="match status" value="1"/>
</dbReference>
<dbReference type="RefSeq" id="WP_173570787.1">
    <property type="nucleotide sequence ID" value="NZ_WOSY01000012.1"/>
</dbReference>
<gene>
    <name evidence="1" type="ORF">GOB81_12600</name>
</gene>
<sequence>MNPQTRSLLIQRVIDSLAVLGPGSIFERFAVVLVEQLLDVTLIQRGSSVGGSPVGGALDATTEDGTVVVEASIQKGYLSGAMSKPWGDLNHALELAPCAEDIYLLSSQRAETGAIERMVNEALQHVRMGERRLHVMDSRSIAETIIDTLMLRDDTIDALAQHLFVLDEIRDDHPASLRAPPLNALYVANENVDMELDRRLATDVCVEICGIGGIGKSQAAAACLKRHENQFEYRFWVSGRDIDGIEQLSSVPVRRGGAERNVSALLRKNKTFLVLDDARGTLAVDQLATLCGPDSRILITRQTASPGAFPMPTMEERKARELLGKDVLTQPTDRAFRKIWRTIGGHPLSLVMLNMAARENEPWDELAGDCANVAKLSDGEVRLADRILGRLRSVLMEELCLFLWAGQSHCDRAFFKYVVGTLRLKAFERHGLMAPESFSSIRIHDIVFAALQSQNWLTVEKSREIDRRLENFILRHIRDDGHGLQMIASQLRRKIAKNVERGDRRPAFLYALAMIWVGSAAQIDMLPDPVDEAKRLGSLSALDHEVEILVVLETIEAKNRYLRQRFGSRSAKEWASNILPAYDHLAGMSDLSPRQRAEIKHHLAKTLRFVGRSDKAKQLFEEIVAEYPLNDAKLQLIRSLGRTALDHDKARAYAMDIIAAKQGDGGVSSSLLMALGDTLNGARQTWAGDLIDKHEELFLSEALYAASVGVPQGYHSVASFVRALVWHAPERVGTVLKRLPDPTPLMLDDDQSRGSYAEIMFHAASVEQEQSRLASALEAYEALKAPDSYQRRKWGETLFKLGRYIEAETVLEKINDESGYIWLTHNLSQVKLALGKLEPALDLIKQSVAGAVGANLKYRSSFLLQSARVKIALNGDPATDIAEGCSYTKNPKLLEQFGLLLTELGNVDGRSG</sequence>
<name>A0ABX0K2H7_9PROT</name>
<protein>
    <submittedName>
        <fullName evidence="1">Tetratricopeptide repeat protein</fullName>
    </submittedName>
</protein>
<keyword evidence="2" id="KW-1185">Reference proteome</keyword>
<reference evidence="1 2" key="1">
    <citation type="journal article" date="2020" name="Int. J. Syst. Evol. Microbiol.">
        <title>Novel acetic acid bacteria from cider fermentations: Acetobacter conturbans sp. nov. and Acetobacter fallax sp. nov.</title>
        <authorList>
            <person name="Sombolestani A.S."/>
            <person name="Cleenwerck I."/>
            <person name="Cnockaert M."/>
            <person name="Borremans W."/>
            <person name="Wieme A.D."/>
            <person name="De Vuyst L."/>
            <person name="Vandamme P."/>
        </authorList>
    </citation>
    <scope>NUCLEOTIDE SEQUENCE [LARGE SCALE GENOMIC DNA]</scope>
    <source>
        <strain evidence="1 2">LMG 1627</strain>
    </source>
</reference>
<dbReference type="SUPFAM" id="SSF52540">
    <property type="entry name" value="P-loop containing nucleoside triphosphate hydrolases"/>
    <property type="match status" value="1"/>
</dbReference>
<dbReference type="Gene3D" id="1.25.40.10">
    <property type="entry name" value="Tetratricopeptide repeat domain"/>
    <property type="match status" value="1"/>
</dbReference>
<accession>A0ABX0K2H7</accession>